<feature type="compositionally biased region" description="Polar residues" evidence="5">
    <location>
        <begin position="161"/>
        <end position="171"/>
    </location>
</feature>
<keyword evidence="3 4" id="KW-0539">Nucleus</keyword>
<evidence type="ECO:0000256" key="4">
    <source>
        <dbReference type="RuleBase" id="RU369029"/>
    </source>
</evidence>
<dbReference type="AlphaFoldDB" id="W9RW04"/>
<dbReference type="PANTHER" id="PTHR31413:SF15">
    <property type="entry name" value="NINJA-FAMILY PROTEIN"/>
    <property type="match status" value="1"/>
</dbReference>
<feature type="domain" description="Tify" evidence="6">
    <location>
        <begin position="384"/>
        <end position="417"/>
    </location>
</feature>
<evidence type="ECO:0000256" key="3">
    <source>
        <dbReference type="ARBA" id="ARBA00023242"/>
    </source>
</evidence>
<feature type="compositionally biased region" description="Basic and acidic residues" evidence="5">
    <location>
        <begin position="32"/>
        <end position="44"/>
    </location>
</feature>
<name>W9RW04_9ROSA</name>
<dbReference type="InterPro" id="IPR031307">
    <property type="entry name" value="Ninja_fam"/>
</dbReference>
<feature type="compositionally biased region" description="Low complexity" evidence="5">
    <location>
        <begin position="250"/>
        <end position="263"/>
    </location>
</feature>
<evidence type="ECO:0000256" key="5">
    <source>
        <dbReference type="SAM" id="MobiDB-lite"/>
    </source>
</evidence>
<comment type="similarity">
    <text evidence="2 4">Belongs to the Ninja family.</text>
</comment>
<proteinExistence type="inferred from homology"/>
<evidence type="ECO:0000313" key="8">
    <source>
        <dbReference type="Proteomes" id="UP000030645"/>
    </source>
</evidence>
<comment type="subcellular location">
    <subcellularLocation>
        <location evidence="1 4">Nucleus</location>
    </subcellularLocation>
</comment>
<gene>
    <name evidence="7" type="ORF">L484_007004</name>
</gene>
<dbReference type="InterPro" id="IPR032308">
    <property type="entry name" value="TDBD"/>
</dbReference>
<feature type="compositionally biased region" description="Polar residues" evidence="5">
    <location>
        <begin position="275"/>
        <end position="292"/>
    </location>
</feature>
<dbReference type="STRING" id="981085.W9RW04"/>
<feature type="compositionally biased region" description="Polar residues" evidence="5">
    <location>
        <begin position="115"/>
        <end position="133"/>
    </location>
</feature>
<comment type="function">
    <text evidence="4">Acts as a negative regulator of abscisic acid (ABA) response.</text>
</comment>
<dbReference type="GO" id="GO:0045892">
    <property type="term" value="P:negative regulation of DNA-templated transcription"/>
    <property type="evidence" value="ECO:0007669"/>
    <property type="project" value="TreeGrafter"/>
</dbReference>
<sequence length="424" mass="46190">MAMVEVSEIGLKEDELELELGLGLSIGGSFRKLSETPKPAKRESGLFPFDSNKSNGFPLDPKEIQTTTSRSSTGSPTVFEIESGILDPKTKREIHALRRQEAKKKQKEKRCRGRNNSLANSIDSQSVQEYQQRASKREKTESNSTIGPETGFNGVDGVRNGNDQNPSNGGQTVHYPVGAVQYPYAPVQFVPYASGFAYPCVVPCWAPPGGSEKSVFQPVARRGFRPFVAHPSFGLSLPNGCDSEKSGDGSSETRTPSSYSSPEQNRKEGSKPNDNKCNSSEVQSCCSHQTNNIDHHEDREEAKPGFESLRLEESISTTENPSPNSLMETKMDITGKPPRPQSLSRNITPPPTALPQMPCVSTRGNGPNGKTVRGFLYKYTNSEVSIVCVCHGSTFSPAEFVQHAGGTDVSHPLKHITVIPFSLN</sequence>
<feature type="compositionally biased region" description="Basic and acidic residues" evidence="5">
    <location>
        <begin position="88"/>
        <end position="100"/>
    </location>
</feature>
<evidence type="ECO:0000259" key="6">
    <source>
        <dbReference type="Pfam" id="PF16135"/>
    </source>
</evidence>
<organism evidence="7 8">
    <name type="scientific">Morus notabilis</name>
    <dbReference type="NCBI Taxonomy" id="981085"/>
    <lineage>
        <taxon>Eukaryota</taxon>
        <taxon>Viridiplantae</taxon>
        <taxon>Streptophyta</taxon>
        <taxon>Embryophyta</taxon>
        <taxon>Tracheophyta</taxon>
        <taxon>Spermatophyta</taxon>
        <taxon>Magnoliopsida</taxon>
        <taxon>eudicotyledons</taxon>
        <taxon>Gunneridae</taxon>
        <taxon>Pentapetalae</taxon>
        <taxon>rosids</taxon>
        <taxon>fabids</taxon>
        <taxon>Rosales</taxon>
        <taxon>Moraceae</taxon>
        <taxon>Moreae</taxon>
        <taxon>Morus</taxon>
    </lineage>
</organism>
<feature type="region of interest" description="Disordered" evidence="5">
    <location>
        <begin position="29"/>
        <end position="172"/>
    </location>
</feature>
<feature type="compositionally biased region" description="Basic and acidic residues" evidence="5">
    <location>
        <begin position="264"/>
        <end position="274"/>
    </location>
</feature>
<feature type="compositionally biased region" description="Basic and acidic residues" evidence="5">
    <location>
        <begin position="293"/>
        <end position="313"/>
    </location>
</feature>
<dbReference type="eggNOG" id="ENOG502RY6H">
    <property type="taxonomic scope" value="Eukaryota"/>
</dbReference>
<dbReference type="GO" id="GO:0007165">
    <property type="term" value="P:signal transduction"/>
    <property type="evidence" value="ECO:0007669"/>
    <property type="project" value="InterPro"/>
</dbReference>
<accession>W9RW04</accession>
<feature type="compositionally biased region" description="Basic residues" evidence="5">
    <location>
        <begin position="101"/>
        <end position="113"/>
    </location>
</feature>
<feature type="compositionally biased region" description="Polar residues" evidence="5">
    <location>
        <begin position="314"/>
        <end position="327"/>
    </location>
</feature>
<dbReference type="Pfam" id="PF16135">
    <property type="entry name" value="TDBD"/>
    <property type="match status" value="1"/>
</dbReference>
<feature type="compositionally biased region" description="Low complexity" evidence="5">
    <location>
        <begin position="66"/>
        <end position="77"/>
    </location>
</feature>
<dbReference type="EMBL" id="KE345297">
    <property type="protein sequence ID" value="EXB99097.1"/>
    <property type="molecule type" value="Genomic_DNA"/>
</dbReference>
<keyword evidence="8" id="KW-1185">Reference proteome</keyword>
<evidence type="ECO:0000256" key="2">
    <source>
        <dbReference type="ARBA" id="ARBA00006081"/>
    </source>
</evidence>
<dbReference type="PANTHER" id="PTHR31413">
    <property type="entry name" value="AFP HOMOLOG 2"/>
    <property type="match status" value="1"/>
</dbReference>
<protein>
    <recommendedName>
        <fullName evidence="4">Ninja-family protein</fullName>
    </recommendedName>
    <alternativeName>
        <fullName evidence="4">ABI-binding protein</fullName>
    </alternativeName>
</protein>
<dbReference type="GO" id="GO:0005634">
    <property type="term" value="C:nucleus"/>
    <property type="evidence" value="ECO:0007669"/>
    <property type="project" value="UniProtKB-SubCell"/>
</dbReference>
<dbReference type="Proteomes" id="UP000030645">
    <property type="component" value="Unassembled WGS sequence"/>
</dbReference>
<evidence type="ECO:0000313" key="7">
    <source>
        <dbReference type="EMBL" id="EXB99097.1"/>
    </source>
</evidence>
<feature type="region of interest" description="Disordered" evidence="5">
    <location>
        <begin position="235"/>
        <end position="366"/>
    </location>
</feature>
<evidence type="ECO:0000256" key="1">
    <source>
        <dbReference type="ARBA" id="ARBA00004123"/>
    </source>
</evidence>
<reference evidence="8" key="1">
    <citation type="submission" date="2013-01" db="EMBL/GenBank/DDBJ databases">
        <title>Draft Genome Sequence of a Mulberry Tree, Morus notabilis C.K. Schneid.</title>
        <authorList>
            <person name="He N."/>
            <person name="Zhao S."/>
        </authorList>
    </citation>
    <scope>NUCLEOTIDE SEQUENCE</scope>
</reference>